<evidence type="ECO:0000313" key="2">
    <source>
        <dbReference type="EMBL" id="MCD7446763.1"/>
    </source>
</evidence>
<proteinExistence type="predicted"/>
<feature type="non-terminal residue" evidence="2">
    <location>
        <position position="1"/>
    </location>
</feature>
<feature type="region of interest" description="Disordered" evidence="1">
    <location>
        <begin position="1"/>
        <end position="82"/>
    </location>
</feature>
<gene>
    <name evidence="2" type="ORF">HAX54_015667</name>
</gene>
<comment type="caution">
    <text evidence="2">The sequence shown here is derived from an EMBL/GenBank/DDBJ whole genome shotgun (WGS) entry which is preliminary data.</text>
</comment>
<keyword evidence="3" id="KW-1185">Reference proteome</keyword>
<sequence>GSFKSLPAQRRRWHHTGLQWKRPCPTSSRGSDGDLSHSSRWGEFSSLPADIGSRYDGQELHPPSHSFPKTPHRSSDSSSPLVDEGAPQLVFILLPKISYVSGRASTAWAQIGQS</sequence>
<evidence type="ECO:0000256" key="1">
    <source>
        <dbReference type="SAM" id="MobiDB-lite"/>
    </source>
</evidence>
<reference evidence="2 3" key="1">
    <citation type="journal article" date="2021" name="BMC Genomics">
        <title>Datura genome reveals duplications of psychoactive alkaloid biosynthetic genes and high mutation rate following tissue culture.</title>
        <authorList>
            <person name="Rajewski A."/>
            <person name="Carter-House D."/>
            <person name="Stajich J."/>
            <person name="Litt A."/>
        </authorList>
    </citation>
    <scope>NUCLEOTIDE SEQUENCE [LARGE SCALE GENOMIC DNA]</scope>
    <source>
        <strain evidence="2">AR-01</strain>
    </source>
</reference>
<name>A0ABS8RIX2_DATST</name>
<organism evidence="2 3">
    <name type="scientific">Datura stramonium</name>
    <name type="common">Jimsonweed</name>
    <name type="synonym">Common thornapple</name>
    <dbReference type="NCBI Taxonomy" id="4076"/>
    <lineage>
        <taxon>Eukaryota</taxon>
        <taxon>Viridiplantae</taxon>
        <taxon>Streptophyta</taxon>
        <taxon>Embryophyta</taxon>
        <taxon>Tracheophyta</taxon>
        <taxon>Spermatophyta</taxon>
        <taxon>Magnoliopsida</taxon>
        <taxon>eudicotyledons</taxon>
        <taxon>Gunneridae</taxon>
        <taxon>Pentapetalae</taxon>
        <taxon>asterids</taxon>
        <taxon>lamiids</taxon>
        <taxon>Solanales</taxon>
        <taxon>Solanaceae</taxon>
        <taxon>Solanoideae</taxon>
        <taxon>Datureae</taxon>
        <taxon>Datura</taxon>
    </lineage>
</organism>
<protein>
    <submittedName>
        <fullName evidence="2">Uncharacterized protein</fullName>
    </submittedName>
</protein>
<dbReference type="EMBL" id="JACEIK010000020">
    <property type="protein sequence ID" value="MCD7446763.1"/>
    <property type="molecule type" value="Genomic_DNA"/>
</dbReference>
<accession>A0ABS8RIX2</accession>
<dbReference type="Proteomes" id="UP000823775">
    <property type="component" value="Unassembled WGS sequence"/>
</dbReference>
<evidence type="ECO:0000313" key="3">
    <source>
        <dbReference type="Proteomes" id="UP000823775"/>
    </source>
</evidence>